<evidence type="ECO:0000313" key="5">
    <source>
        <dbReference type="EMBL" id="QXO15911.1"/>
    </source>
</evidence>
<dbReference type="GO" id="GO:0000160">
    <property type="term" value="P:phosphorelay signal transduction system"/>
    <property type="evidence" value="ECO:0007669"/>
    <property type="project" value="InterPro"/>
</dbReference>
<keyword evidence="3" id="KW-1133">Transmembrane helix</keyword>
<accession>A0A975U7X6</accession>
<name>A0A975U7X6_9VIBR</name>
<evidence type="ECO:0000313" key="6">
    <source>
        <dbReference type="Proteomes" id="UP000694232"/>
    </source>
</evidence>
<dbReference type="AlphaFoldDB" id="A0A975U7X6"/>
<keyword evidence="6" id="KW-1185">Reference proteome</keyword>
<evidence type="ECO:0000256" key="2">
    <source>
        <dbReference type="PROSITE-ProRule" id="PRU01091"/>
    </source>
</evidence>
<dbReference type="PROSITE" id="PS51755">
    <property type="entry name" value="OMPR_PHOB"/>
    <property type="match status" value="1"/>
</dbReference>
<evidence type="ECO:0000256" key="1">
    <source>
        <dbReference type="ARBA" id="ARBA00023125"/>
    </source>
</evidence>
<dbReference type="SMART" id="SM00862">
    <property type="entry name" value="Trans_reg_C"/>
    <property type="match status" value="1"/>
</dbReference>
<dbReference type="InterPro" id="IPR001867">
    <property type="entry name" value="OmpR/PhoB-type_DNA-bd"/>
</dbReference>
<dbReference type="EMBL" id="CP076642">
    <property type="protein sequence ID" value="QXO15911.1"/>
    <property type="molecule type" value="Genomic_DNA"/>
</dbReference>
<dbReference type="Pfam" id="PF00486">
    <property type="entry name" value="Trans_reg_C"/>
    <property type="match status" value="1"/>
</dbReference>
<dbReference type="SUPFAM" id="SSF46894">
    <property type="entry name" value="C-terminal effector domain of the bipartite response regulators"/>
    <property type="match status" value="1"/>
</dbReference>
<keyword evidence="3" id="KW-0812">Transmembrane</keyword>
<dbReference type="KEGG" id="vos:KNV97_05795"/>
<keyword evidence="1 2" id="KW-0238">DNA-binding</keyword>
<organism evidence="5 6">
    <name type="scientific">Vibrio ostreae</name>
    <dbReference type="NCBI Taxonomy" id="2841925"/>
    <lineage>
        <taxon>Bacteria</taxon>
        <taxon>Pseudomonadati</taxon>
        <taxon>Pseudomonadota</taxon>
        <taxon>Gammaproteobacteria</taxon>
        <taxon>Vibrionales</taxon>
        <taxon>Vibrionaceae</taxon>
        <taxon>Vibrio</taxon>
    </lineage>
</organism>
<dbReference type="GO" id="GO:0006355">
    <property type="term" value="P:regulation of DNA-templated transcription"/>
    <property type="evidence" value="ECO:0007669"/>
    <property type="project" value="InterPro"/>
</dbReference>
<feature type="domain" description="OmpR/PhoB-type" evidence="4">
    <location>
        <begin position="11"/>
        <end position="113"/>
    </location>
</feature>
<gene>
    <name evidence="5" type="ORF">KNV97_05795</name>
</gene>
<evidence type="ECO:0000256" key="3">
    <source>
        <dbReference type="SAM" id="Phobius"/>
    </source>
</evidence>
<proteinExistence type="predicted"/>
<dbReference type="GO" id="GO:0003677">
    <property type="term" value="F:DNA binding"/>
    <property type="evidence" value="ECO:0007669"/>
    <property type="project" value="UniProtKB-UniRule"/>
</dbReference>
<keyword evidence="3" id="KW-0472">Membrane</keyword>
<sequence>MMLGTFQTKVSQVKAIINGQLVFKSEINTLTIAGQDYILGENESRLLHFFILNPHRSISRDELYDYVWKARGFEVDDSSLTQAVSTLRKNLRDSARSPKCIRTEPKIGYRFIADVTIVEPDVRSLAEDDAGQPLSEVVAPQMSAQPRVTKPALQNNSGATPPAPECQITPGTAEAATIAANNKVTRLFFLSLITLLLLISTLISMNVNNSRYVLFYLLDLLQ</sequence>
<dbReference type="InterPro" id="IPR016032">
    <property type="entry name" value="Sig_transdc_resp-reg_C-effctor"/>
</dbReference>
<feature type="DNA-binding region" description="OmpR/PhoB-type" evidence="2">
    <location>
        <begin position="11"/>
        <end position="113"/>
    </location>
</feature>
<protein>
    <submittedName>
        <fullName evidence="5">Transcriptional regulator</fullName>
    </submittedName>
</protein>
<evidence type="ECO:0000259" key="4">
    <source>
        <dbReference type="PROSITE" id="PS51755"/>
    </source>
</evidence>
<feature type="transmembrane region" description="Helical" evidence="3">
    <location>
        <begin position="187"/>
        <end position="207"/>
    </location>
</feature>
<dbReference type="RefSeq" id="WP_136487404.1">
    <property type="nucleotide sequence ID" value="NZ_CP076642.1"/>
</dbReference>
<reference evidence="5" key="1">
    <citation type="submission" date="2021-06" db="EMBL/GenBank/DDBJ databases">
        <title>Vibrio nov. sp., novel gut bacterium isolated from Yellow Sea oyster.</title>
        <authorList>
            <person name="Muhammad N."/>
            <person name="Nguyen T.H."/>
            <person name="Lee Y.-J."/>
            <person name="Ko J."/>
            <person name="Kim S.-G."/>
        </authorList>
    </citation>
    <scope>NUCLEOTIDE SEQUENCE</scope>
    <source>
        <strain evidence="5">OG9-811</strain>
    </source>
</reference>
<dbReference type="Proteomes" id="UP000694232">
    <property type="component" value="Chromosome 2"/>
</dbReference>
<dbReference type="CDD" id="cd00383">
    <property type="entry name" value="trans_reg_C"/>
    <property type="match status" value="1"/>
</dbReference>
<dbReference type="Gene3D" id="1.10.10.10">
    <property type="entry name" value="Winged helix-like DNA-binding domain superfamily/Winged helix DNA-binding domain"/>
    <property type="match status" value="1"/>
</dbReference>
<dbReference type="InterPro" id="IPR036388">
    <property type="entry name" value="WH-like_DNA-bd_sf"/>
</dbReference>